<dbReference type="AlphaFoldDB" id="A0A8J3BK66"/>
<dbReference type="Pfam" id="PF13560">
    <property type="entry name" value="HTH_31"/>
    <property type="match status" value="1"/>
</dbReference>
<comment type="caution">
    <text evidence="3">The sequence shown here is derived from an EMBL/GenBank/DDBJ whole genome shotgun (WGS) entry which is preliminary data.</text>
</comment>
<dbReference type="EMBL" id="BMQB01000013">
    <property type="protein sequence ID" value="GGK09795.1"/>
    <property type="molecule type" value="Genomic_DNA"/>
</dbReference>
<dbReference type="Proteomes" id="UP000649739">
    <property type="component" value="Unassembled WGS sequence"/>
</dbReference>
<dbReference type="RefSeq" id="WP_189172164.1">
    <property type="nucleotide sequence ID" value="NZ_BMQB01000013.1"/>
</dbReference>
<reference evidence="3" key="2">
    <citation type="submission" date="2020-09" db="EMBL/GenBank/DDBJ databases">
        <authorList>
            <person name="Sun Q."/>
            <person name="Ohkuma M."/>
        </authorList>
    </citation>
    <scope>NUCLEOTIDE SEQUENCE</scope>
    <source>
        <strain evidence="3">JCM 3090</strain>
    </source>
</reference>
<evidence type="ECO:0000259" key="2">
    <source>
        <dbReference type="SMART" id="SM00530"/>
    </source>
</evidence>
<gene>
    <name evidence="3" type="ORF">GCM10010123_44660</name>
</gene>
<dbReference type="SMART" id="SM00530">
    <property type="entry name" value="HTH_XRE"/>
    <property type="match status" value="1"/>
</dbReference>
<feature type="region of interest" description="Disordered" evidence="1">
    <location>
        <begin position="183"/>
        <end position="202"/>
    </location>
</feature>
<protein>
    <recommendedName>
        <fullName evidence="2">HTH cro/C1-type domain-containing protein</fullName>
    </recommendedName>
</protein>
<dbReference type="CDD" id="cd00093">
    <property type="entry name" value="HTH_XRE"/>
    <property type="match status" value="1"/>
</dbReference>
<dbReference type="Gene3D" id="1.10.260.40">
    <property type="entry name" value="lambda repressor-like DNA-binding domains"/>
    <property type="match status" value="1"/>
</dbReference>
<evidence type="ECO:0000313" key="3">
    <source>
        <dbReference type="EMBL" id="GGK09795.1"/>
    </source>
</evidence>
<dbReference type="InterPro" id="IPR010982">
    <property type="entry name" value="Lambda_DNA-bd_dom_sf"/>
</dbReference>
<name>A0A8J3BK66_9ACTN</name>
<dbReference type="InterPro" id="IPR001387">
    <property type="entry name" value="Cro/C1-type_HTH"/>
</dbReference>
<proteinExistence type="predicted"/>
<sequence length="202" mass="22947">MNTSPSSVARARRELGARLRRIRKDAGLTGRALGLLTAQHLTRISRIENGIQFPTRQQIVDWCTACGAADRIEDLTTIAANIEFSYQEWQTEARAGLRRLGGHRVNNLFRDTVHFRIHEVAIVPGLFQTEAYTRRMLDFWHRFLDDVPPDIEETLAVKQQRISWAMRPRNRIIAILNQQALEPGGAASRSTSSSSRTASRRT</sequence>
<reference evidence="3" key="1">
    <citation type="journal article" date="2014" name="Int. J. Syst. Evol. Microbiol.">
        <title>Complete genome sequence of Corynebacterium casei LMG S-19264T (=DSM 44701T), isolated from a smear-ripened cheese.</title>
        <authorList>
            <consortium name="US DOE Joint Genome Institute (JGI-PGF)"/>
            <person name="Walter F."/>
            <person name="Albersmeier A."/>
            <person name="Kalinowski J."/>
            <person name="Ruckert C."/>
        </authorList>
    </citation>
    <scope>NUCLEOTIDE SEQUENCE</scope>
    <source>
        <strain evidence="3">JCM 3090</strain>
    </source>
</reference>
<keyword evidence="4" id="KW-1185">Reference proteome</keyword>
<dbReference type="GO" id="GO:0003677">
    <property type="term" value="F:DNA binding"/>
    <property type="evidence" value="ECO:0007669"/>
    <property type="project" value="InterPro"/>
</dbReference>
<feature type="compositionally biased region" description="Low complexity" evidence="1">
    <location>
        <begin position="186"/>
        <end position="202"/>
    </location>
</feature>
<evidence type="ECO:0000313" key="4">
    <source>
        <dbReference type="Proteomes" id="UP000649739"/>
    </source>
</evidence>
<dbReference type="InterPro" id="IPR043917">
    <property type="entry name" value="DUF5753"/>
</dbReference>
<dbReference type="Pfam" id="PF19054">
    <property type="entry name" value="DUF5753"/>
    <property type="match status" value="1"/>
</dbReference>
<organism evidence="3 4">
    <name type="scientific">Pilimelia anulata</name>
    <dbReference type="NCBI Taxonomy" id="53371"/>
    <lineage>
        <taxon>Bacteria</taxon>
        <taxon>Bacillati</taxon>
        <taxon>Actinomycetota</taxon>
        <taxon>Actinomycetes</taxon>
        <taxon>Micromonosporales</taxon>
        <taxon>Micromonosporaceae</taxon>
        <taxon>Pilimelia</taxon>
    </lineage>
</organism>
<evidence type="ECO:0000256" key="1">
    <source>
        <dbReference type="SAM" id="MobiDB-lite"/>
    </source>
</evidence>
<accession>A0A8J3BK66</accession>
<feature type="domain" description="HTH cro/C1-type" evidence="2">
    <location>
        <begin position="18"/>
        <end position="73"/>
    </location>
</feature>
<dbReference type="SUPFAM" id="SSF47413">
    <property type="entry name" value="lambda repressor-like DNA-binding domains"/>
    <property type="match status" value="1"/>
</dbReference>